<gene>
    <name evidence="1" type="ORF">TWF506_010045</name>
</gene>
<reference evidence="1 2" key="1">
    <citation type="submission" date="2019-10" db="EMBL/GenBank/DDBJ databases">
        <authorList>
            <person name="Palmer J.M."/>
        </authorList>
    </citation>
    <scope>NUCLEOTIDE SEQUENCE [LARGE SCALE GENOMIC DNA]</scope>
    <source>
        <strain evidence="1 2">TWF506</strain>
    </source>
</reference>
<organism evidence="1 2">
    <name type="scientific">Arthrobotrys conoides</name>
    <dbReference type="NCBI Taxonomy" id="74498"/>
    <lineage>
        <taxon>Eukaryota</taxon>
        <taxon>Fungi</taxon>
        <taxon>Dikarya</taxon>
        <taxon>Ascomycota</taxon>
        <taxon>Pezizomycotina</taxon>
        <taxon>Orbiliomycetes</taxon>
        <taxon>Orbiliales</taxon>
        <taxon>Orbiliaceae</taxon>
        <taxon>Arthrobotrys</taxon>
    </lineage>
</organism>
<dbReference type="Proteomes" id="UP001307849">
    <property type="component" value="Unassembled WGS sequence"/>
</dbReference>
<sequence>MKWSASCQWATVVFWSSVVILPGVTCYRGVVKLEKWINWLESPQPINNGYWLDYKNKPAWYLKGFGESLIELFNKASTTHPLRTTVQQINEELEKGGRKSLATLNIEIIDGIRAIRRAEEGLDEADIQDSEANEFVTEGESARMLTGQSLASDLRGHYRIPMQHAHLALQEQLDLALDSELGFIGGTQGSLNPTSELLDDSIFENKLFEKIEGKRESTFREFEVLMDRIINTPVELKTDIWEKRTGQLFKTEIFVAVYNLYEALSGKVPLRDPEALSYWLYNANSLDKDILGDRVVKYNTQSKEDVRIAFQAIVRGFDSMDQLLGRWLEILEKALVDKENIKLVRKPVIDLQLFAWAYRVNFSQLLKAIDDGIKLPPSFFVNR</sequence>
<proteinExistence type="predicted"/>
<dbReference type="AlphaFoldDB" id="A0AAN8RQR0"/>
<accession>A0AAN8RQR0</accession>
<name>A0AAN8RQR0_9PEZI</name>
<dbReference type="EMBL" id="JAVHJM010000007">
    <property type="protein sequence ID" value="KAK6510957.1"/>
    <property type="molecule type" value="Genomic_DNA"/>
</dbReference>
<keyword evidence="2" id="KW-1185">Reference proteome</keyword>
<evidence type="ECO:0000313" key="2">
    <source>
        <dbReference type="Proteomes" id="UP001307849"/>
    </source>
</evidence>
<protein>
    <submittedName>
        <fullName evidence="1">Uncharacterized protein</fullName>
    </submittedName>
</protein>
<comment type="caution">
    <text evidence="1">The sequence shown here is derived from an EMBL/GenBank/DDBJ whole genome shotgun (WGS) entry which is preliminary data.</text>
</comment>
<evidence type="ECO:0000313" key="1">
    <source>
        <dbReference type="EMBL" id="KAK6510957.1"/>
    </source>
</evidence>